<keyword evidence="5" id="KW-0808">Transferase</keyword>
<protein>
    <recommendedName>
        <fullName evidence="4">hydroxymethylbilane synthase</fullName>
        <ecNumber evidence="4">2.5.1.61</ecNumber>
    </recommendedName>
    <alternativeName>
        <fullName evidence="7">Pre-uroporphyrinogen synthase</fullName>
    </alternativeName>
</protein>
<evidence type="ECO:0000256" key="7">
    <source>
        <dbReference type="ARBA" id="ARBA00030685"/>
    </source>
</evidence>
<dbReference type="Gene3D" id="3.30.160.40">
    <property type="entry name" value="Porphobilinogen deaminase, C-terminal domain"/>
    <property type="match status" value="1"/>
</dbReference>
<dbReference type="SUPFAM" id="SSF54782">
    <property type="entry name" value="Porphobilinogen deaminase (hydroxymethylbilane synthase), C-terminal domain"/>
    <property type="match status" value="1"/>
</dbReference>
<evidence type="ECO:0000256" key="8">
    <source>
        <dbReference type="ARBA" id="ARBA00048169"/>
    </source>
</evidence>
<dbReference type="AlphaFoldDB" id="A0A418B206"/>
<dbReference type="GO" id="GO:0005737">
    <property type="term" value="C:cytoplasm"/>
    <property type="evidence" value="ECO:0007669"/>
    <property type="project" value="TreeGrafter"/>
</dbReference>
<evidence type="ECO:0000256" key="4">
    <source>
        <dbReference type="ARBA" id="ARBA00012655"/>
    </source>
</evidence>
<dbReference type="EMBL" id="QUSY01000167">
    <property type="protein sequence ID" value="RHY32024.1"/>
    <property type="molecule type" value="Genomic_DNA"/>
</dbReference>
<keyword evidence="11" id="KW-1185">Reference proteome</keyword>
<dbReference type="Gene3D" id="3.40.190.10">
    <property type="entry name" value="Periplasmic binding protein-like II"/>
    <property type="match status" value="1"/>
</dbReference>
<dbReference type="Pfam" id="PF01379">
    <property type="entry name" value="Porphobil_deam"/>
    <property type="match status" value="1"/>
</dbReference>
<comment type="function">
    <text evidence="1">Tetrapolymerization of the monopyrrole PBG into the hydroxymethylbilane pre-uroporphyrinogen in several discrete steps.</text>
</comment>
<comment type="pathway">
    <text evidence="2">Porphyrin-containing compound metabolism; protoporphyrin-IX biosynthesis; coproporphyrinogen-III from 5-aminolevulinate: step 2/4.</text>
</comment>
<evidence type="ECO:0000256" key="2">
    <source>
        <dbReference type="ARBA" id="ARBA00004735"/>
    </source>
</evidence>
<proteinExistence type="inferred from homology"/>
<keyword evidence="6" id="KW-0627">Porphyrin biosynthesis</keyword>
<evidence type="ECO:0000256" key="5">
    <source>
        <dbReference type="ARBA" id="ARBA00022679"/>
    </source>
</evidence>
<feature type="domain" description="Porphobilinogen deaminase N-terminal" evidence="9">
    <location>
        <begin position="133"/>
        <end position="260"/>
    </location>
</feature>
<dbReference type="FunFam" id="3.40.190.10:FF:000086">
    <property type="entry name" value="Probable porphobilinogen deaminase"/>
    <property type="match status" value="1"/>
</dbReference>
<comment type="similarity">
    <text evidence="3">Belongs to the HMBS family.</text>
</comment>
<dbReference type="SUPFAM" id="SSF53850">
    <property type="entry name" value="Periplasmic binding protein-like II"/>
    <property type="match status" value="1"/>
</dbReference>
<dbReference type="PANTHER" id="PTHR11557:SF0">
    <property type="entry name" value="PORPHOBILINOGEN DEAMINASE"/>
    <property type="match status" value="1"/>
</dbReference>
<evidence type="ECO:0000256" key="6">
    <source>
        <dbReference type="ARBA" id="ARBA00023244"/>
    </source>
</evidence>
<comment type="caution">
    <text evidence="10">The sequence shown here is derived from an EMBL/GenBank/DDBJ whole genome shotgun (WGS) entry which is preliminary data.</text>
</comment>
<accession>A0A418B206</accession>
<dbReference type="VEuPathDB" id="FungiDB:H310_01089"/>
<dbReference type="EC" id="2.5.1.61" evidence="4"/>
<evidence type="ECO:0000256" key="3">
    <source>
        <dbReference type="ARBA" id="ARBA00005638"/>
    </source>
</evidence>
<evidence type="ECO:0000313" key="10">
    <source>
        <dbReference type="EMBL" id="RHY32024.1"/>
    </source>
</evidence>
<gene>
    <name evidence="10" type="ORF">DYB32_002951</name>
</gene>
<name>A0A418B206_9STRA</name>
<dbReference type="GO" id="GO:0004418">
    <property type="term" value="F:hydroxymethylbilane synthase activity"/>
    <property type="evidence" value="ECO:0007669"/>
    <property type="project" value="UniProtKB-EC"/>
</dbReference>
<dbReference type="InterPro" id="IPR036803">
    <property type="entry name" value="Porphobilinogen_deaminase_C_sf"/>
</dbReference>
<evidence type="ECO:0000313" key="11">
    <source>
        <dbReference type="Proteomes" id="UP000285060"/>
    </source>
</evidence>
<sequence>MREIEAIRCDDPSRNQQEVVAVFGHVELICFGVEENSFHFTKEPIGDRTIVSNCFDELVVGEAEKGRCYVHHDDEGWRTGACLAKLFRRTIILENPDNLNLSGALDTGHSTELEVKIHLTATMSTGDETKRVIYVSSRKSDLALYQTREVISMLQEHYPEIRFEIGLQDTVGDSVLDKHLTQLDTVGVFTKSLEDELLAGRSSFAVHSLKDMPTQLPPGLVLAAICKRESPEDAVIIHPKHKSEVEALLQIASRSLLRSIEGGCQISMGVNTTLDDDTIKLTVTLLSRDGKVSITEATRGSRFEAEQLGESLAHELLKNPDARPLLGPAGQKRALTYGYMEAPGDAAAAAAEAANSSPSKKACIRENE</sequence>
<dbReference type="InterPro" id="IPR022417">
    <property type="entry name" value="Porphobilin_deaminase_N"/>
</dbReference>
<dbReference type="InterPro" id="IPR000860">
    <property type="entry name" value="HemC"/>
</dbReference>
<reference evidence="10 11" key="1">
    <citation type="submission" date="2018-08" db="EMBL/GenBank/DDBJ databases">
        <title>Aphanomyces genome sequencing and annotation.</title>
        <authorList>
            <person name="Minardi D."/>
            <person name="Oidtmann B."/>
            <person name="Van Der Giezen M."/>
            <person name="Studholme D.J."/>
        </authorList>
    </citation>
    <scope>NUCLEOTIDE SEQUENCE [LARGE SCALE GENOMIC DNA]</scope>
    <source>
        <strain evidence="10 11">NJM0002</strain>
    </source>
</reference>
<dbReference type="GO" id="GO:0006783">
    <property type="term" value="P:heme biosynthetic process"/>
    <property type="evidence" value="ECO:0007669"/>
    <property type="project" value="TreeGrafter"/>
</dbReference>
<comment type="catalytic activity">
    <reaction evidence="8">
        <text>4 porphobilinogen + H2O = hydroxymethylbilane + 4 NH4(+)</text>
        <dbReference type="Rhea" id="RHEA:13185"/>
        <dbReference type="ChEBI" id="CHEBI:15377"/>
        <dbReference type="ChEBI" id="CHEBI:28938"/>
        <dbReference type="ChEBI" id="CHEBI:57845"/>
        <dbReference type="ChEBI" id="CHEBI:58126"/>
        <dbReference type="EC" id="2.5.1.61"/>
    </reaction>
</comment>
<dbReference type="PRINTS" id="PR00151">
    <property type="entry name" value="PORPHBDMNASE"/>
</dbReference>
<evidence type="ECO:0000256" key="1">
    <source>
        <dbReference type="ARBA" id="ARBA00002869"/>
    </source>
</evidence>
<dbReference type="PANTHER" id="PTHR11557">
    <property type="entry name" value="PORPHOBILINOGEN DEAMINASE"/>
    <property type="match status" value="1"/>
</dbReference>
<evidence type="ECO:0000259" key="9">
    <source>
        <dbReference type="Pfam" id="PF01379"/>
    </source>
</evidence>
<organism evidence="10 11">
    <name type="scientific">Aphanomyces invadans</name>
    <dbReference type="NCBI Taxonomy" id="157072"/>
    <lineage>
        <taxon>Eukaryota</taxon>
        <taxon>Sar</taxon>
        <taxon>Stramenopiles</taxon>
        <taxon>Oomycota</taxon>
        <taxon>Saprolegniomycetes</taxon>
        <taxon>Saprolegniales</taxon>
        <taxon>Verrucalvaceae</taxon>
        <taxon>Aphanomyces</taxon>
    </lineage>
</organism>
<dbReference type="Proteomes" id="UP000285060">
    <property type="component" value="Unassembled WGS sequence"/>
</dbReference>